<feature type="transmembrane region" description="Helical" evidence="1">
    <location>
        <begin position="47"/>
        <end position="78"/>
    </location>
</feature>
<sequence>MARNNLSLNLKVGEVPMCCDVLSVVLVLLCAYLLSNKNVVVPEEAKFALLLAVIVLISVYNIEIAILVVIIAIVFVLVKNNLMKRDDENQN</sequence>
<dbReference type="EMBL" id="MK250091">
    <property type="protein sequence ID" value="QDY52358.1"/>
    <property type="molecule type" value="Genomic_DNA"/>
</dbReference>
<proteinExistence type="predicted"/>
<evidence type="ECO:0000313" key="2">
    <source>
        <dbReference type="EMBL" id="QDY52358.1"/>
    </source>
</evidence>
<keyword evidence="1" id="KW-0472">Membrane</keyword>
<evidence type="ECO:0000256" key="1">
    <source>
        <dbReference type="SAM" id="Phobius"/>
    </source>
</evidence>
<feature type="transmembrane region" description="Helical" evidence="1">
    <location>
        <begin position="12"/>
        <end position="35"/>
    </location>
</feature>
<accession>A0A5B8IFX2</accession>
<reference evidence="2" key="1">
    <citation type="submission" date="2018-11" db="EMBL/GenBank/DDBJ databases">
        <title>A distinct lineage of giant viruses engineers rhodopsin photosystems in predatory marine eukaryotes.</title>
        <authorList>
            <person name="Needham D.M."/>
            <person name="Yoshizawa S."/>
            <person name="Hosaka T."/>
            <person name="Poirier C."/>
            <person name="Choi C.-J."/>
            <person name="Hehenberger E."/>
            <person name="Irwin N.A.T."/>
            <person name="Wilken S."/>
            <person name="Yung C.-M."/>
            <person name="Bachy C."/>
            <person name="Kurihara R."/>
            <person name="Nakajima Y."/>
            <person name="Kojima K."/>
            <person name="Kimura-Someya T."/>
            <person name="Leonard G."/>
            <person name="Malmstrom R.R."/>
            <person name="Mende D."/>
            <person name="Olson D.K."/>
            <person name="Sudo Y."/>
            <person name="Sudek S."/>
            <person name="Richards T.A."/>
            <person name="DeLong E.F."/>
            <person name="Keeling P.J."/>
            <person name="Santoro A.E."/>
            <person name="Shirouzu M."/>
            <person name="Iwasaki W."/>
            <person name="Worden A.Z."/>
        </authorList>
    </citation>
    <scope>NUCLEOTIDE SEQUENCE</scope>
</reference>
<name>A0A5B8IFX2_9VIRU</name>
<organism evidence="2">
    <name type="scientific">Mimiviridae sp. ChoanoV1</name>
    <dbReference type="NCBI Taxonomy" id="2596887"/>
    <lineage>
        <taxon>Viruses</taxon>
        <taxon>Varidnaviria</taxon>
        <taxon>Bamfordvirae</taxon>
        <taxon>Nucleocytoviricota</taxon>
        <taxon>Megaviricetes</taxon>
        <taxon>Imitervirales</taxon>
        <taxon>Schizomimiviridae</taxon>
    </lineage>
</organism>
<protein>
    <submittedName>
        <fullName evidence="2">Uncharacterized protein</fullName>
    </submittedName>
</protein>
<keyword evidence="1" id="KW-1133">Transmembrane helix</keyword>
<keyword evidence="1" id="KW-0812">Transmembrane</keyword>
<gene>
    <name evidence="2" type="ORF">7_5</name>
</gene>